<accession>A0A9P7EKP9</accession>
<name>A0A9P7EKP9_9AGAM</name>
<comment type="caution">
    <text evidence="1">The sequence shown here is derived from an EMBL/GenBank/DDBJ whole genome shotgun (WGS) entry which is preliminary data.</text>
</comment>
<evidence type="ECO:0000313" key="1">
    <source>
        <dbReference type="EMBL" id="KAG1824583.1"/>
    </source>
</evidence>
<dbReference type="Proteomes" id="UP000807769">
    <property type="component" value="Unassembled WGS sequence"/>
</dbReference>
<proteinExistence type="predicted"/>
<dbReference type="RefSeq" id="XP_041198300.1">
    <property type="nucleotide sequence ID" value="XM_041337951.1"/>
</dbReference>
<dbReference type="GeneID" id="64631967"/>
<organism evidence="1 2">
    <name type="scientific">Suillus subaureus</name>
    <dbReference type="NCBI Taxonomy" id="48587"/>
    <lineage>
        <taxon>Eukaryota</taxon>
        <taxon>Fungi</taxon>
        <taxon>Dikarya</taxon>
        <taxon>Basidiomycota</taxon>
        <taxon>Agaricomycotina</taxon>
        <taxon>Agaricomycetes</taxon>
        <taxon>Agaricomycetidae</taxon>
        <taxon>Boletales</taxon>
        <taxon>Suillineae</taxon>
        <taxon>Suillaceae</taxon>
        <taxon>Suillus</taxon>
    </lineage>
</organism>
<dbReference type="AlphaFoldDB" id="A0A9P7EKP9"/>
<dbReference type="OrthoDB" id="3232941at2759"/>
<protein>
    <submittedName>
        <fullName evidence="1">Uncharacterized protein</fullName>
    </submittedName>
</protein>
<sequence>MLHTCHNLEVVGEDKLDDHFKAYHNISHINLMTCWEHHNIEWTIVSMITGTANTTPDFVHAIHSLTKFIYQAQSPMHTDSSIDAMVCSLDKFHRLKLNASAQRGKSEIINNFLIPKMELFHSFARCIRELGGLIQFSADVSEWLLITHCKFLFKRTG</sequence>
<reference evidence="1" key="1">
    <citation type="journal article" date="2020" name="New Phytol.">
        <title>Comparative genomics reveals dynamic genome evolution in host specialist ectomycorrhizal fungi.</title>
        <authorList>
            <person name="Lofgren L.A."/>
            <person name="Nguyen N.H."/>
            <person name="Vilgalys R."/>
            <person name="Ruytinx J."/>
            <person name="Liao H.L."/>
            <person name="Branco S."/>
            <person name="Kuo A."/>
            <person name="LaButti K."/>
            <person name="Lipzen A."/>
            <person name="Andreopoulos W."/>
            <person name="Pangilinan J."/>
            <person name="Riley R."/>
            <person name="Hundley H."/>
            <person name="Na H."/>
            <person name="Barry K."/>
            <person name="Grigoriev I.V."/>
            <person name="Stajich J.E."/>
            <person name="Kennedy P.G."/>
        </authorList>
    </citation>
    <scope>NUCLEOTIDE SEQUENCE</scope>
    <source>
        <strain evidence="1">MN1</strain>
    </source>
</reference>
<evidence type="ECO:0000313" key="2">
    <source>
        <dbReference type="Proteomes" id="UP000807769"/>
    </source>
</evidence>
<keyword evidence="2" id="KW-1185">Reference proteome</keyword>
<dbReference type="EMBL" id="JABBWG010000003">
    <property type="protein sequence ID" value="KAG1824583.1"/>
    <property type="molecule type" value="Genomic_DNA"/>
</dbReference>
<gene>
    <name evidence="1" type="ORF">BJ212DRAFT_1444372</name>
</gene>